<feature type="domain" description="CNP1-like uncharacterised" evidence="2">
    <location>
        <begin position="24"/>
        <end position="158"/>
    </location>
</feature>
<dbReference type="AlphaFoldDB" id="Q21YZ7"/>
<evidence type="ECO:0000256" key="1">
    <source>
        <dbReference type="SAM" id="SignalP"/>
    </source>
</evidence>
<dbReference type="KEGG" id="rfr:Rfer_1272"/>
<dbReference type="HOGENOM" id="CLU_099352_2_1_4"/>
<evidence type="ECO:0000313" key="4">
    <source>
        <dbReference type="Proteomes" id="UP000008332"/>
    </source>
</evidence>
<dbReference type="Proteomes" id="UP000008332">
    <property type="component" value="Chromosome"/>
</dbReference>
<evidence type="ECO:0000313" key="3">
    <source>
        <dbReference type="EMBL" id="ABD69006.1"/>
    </source>
</evidence>
<accession>Q21YZ7</accession>
<dbReference type="OrthoDB" id="7066954at2"/>
<dbReference type="STRING" id="338969.Rfer_1272"/>
<gene>
    <name evidence="3" type="ordered locus">Rfer_1272</name>
</gene>
<dbReference type="eggNOG" id="ENOG5031TYQ">
    <property type="taxonomic scope" value="Bacteria"/>
</dbReference>
<name>Q21YZ7_ALBFT</name>
<keyword evidence="4" id="KW-1185">Reference proteome</keyword>
<reference evidence="4" key="1">
    <citation type="submission" date="2006-02" db="EMBL/GenBank/DDBJ databases">
        <title>Complete sequence of chromosome of Rhodoferax ferrireducens DSM 15236.</title>
        <authorList>
            <person name="Copeland A."/>
            <person name="Lucas S."/>
            <person name="Lapidus A."/>
            <person name="Barry K."/>
            <person name="Detter J.C."/>
            <person name="Glavina del Rio T."/>
            <person name="Hammon N."/>
            <person name="Israni S."/>
            <person name="Pitluck S."/>
            <person name="Brettin T."/>
            <person name="Bruce D."/>
            <person name="Han C."/>
            <person name="Tapia R."/>
            <person name="Gilna P."/>
            <person name="Kiss H."/>
            <person name="Schmutz J."/>
            <person name="Larimer F."/>
            <person name="Land M."/>
            <person name="Kyrpides N."/>
            <person name="Ivanova N."/>
            <person name="Richardson P."/>
        </authorList>
    </citation>
    <scope>NUCLEOTIDE SEQUENCE [LARGE SCALE GENOMIC DNA]</scope>
    <source>
        <strain evidence="4">ATCC BAA-621 / DSM 15236 / T118</strain>
    </source>
</reference>
<feature type="signal peptide" evidence="1">
    <location>
        <begin position="1"/>
        <end position="20"/>
    </location>
</feature>
<proteinExistence type="predicted"/>
<dbReference type="EMBL" id="CP000267">
    <property type="protein sequence ID" value="ABD69006.1"/>
    <property type="molecule type" value="Genomic_DNA"/>
</dbReference>
<dbReference type="Pfam" id="PF08750">
    <property type="entry name" value="CNP1"/>
    <property type="match status" value="1"/>
</dbReference>
<evidence type="ECO:0000259" key="2">
    <source>
        <dbReference type="Pfam" id="PF08750"/>
    </source>
</evidence>
<sequence length="163" mass="17649">MKLKRLFWLGLAWLAFGAGAQVVADPDWKESEAPPPPAFNTKQLIAIDMPRYVTLKFGVDPATLTITPEGIVRYVMVATNASDSVNAMYEGIRCASGEVKTYARYSPSGHWSAVKDPQWQGLNDNLPSPHAMALARQGACQGRSTPGNSVADIVRALKNPVAH</sequence>
<keyword evidence="1" id="KW-0732">Signal</keyword>
<organism evidence="3 4">
    <name type="scientific">Albidiferax ferrireducens (strain ATCC BAA-621 / DSM 15236 / T118)</name>
    <name type="common">Rhodoferax ferrireducens</name>
    <dbReference type="NCBI Taxonomy" id="338969"/>
    <lineage>
        <taxon>Bacteria</taxon>
        <taxon>Pseudomonadati</taxon>
        <taxon>Pseudomonadota</taxon>
        <taxon>Betaproteobacteria</taxon>
        <taxon>Burkholderiales</taxon>
        <taxon>Comamonadaceae</taxon>
        <taxon>Rhodoferax</taxon>
    </lineage>
</organism>
<dbReference type="InterPro" id="IPR014861">
    <property type="entry name" value="CNP1-like_dom"/>
</dbReference>
<feature type="chain" id="PRO_5004200995" description="CNP1-like uncharacterized domain-containing protein" evidence="1">
    <location>
        <begin position="21"/>
        <end position="163"/>
    </location>
</feature>
<dbReference type="RefSeq" id="WP_011463574.1">
    <property type="nucleotide sequence ID" value="NC_007908.1"/>
</dbReference>
<protein>
    <recommendedName>
        <fullName evidence="2">CNP1-like uncharacterized domain-containing protein</fullName>
    </recommendedName>
</protein>